<sequence length="89" mass="9950">MWTTSGDDLDRRRPSASFRPSRRAADLTRFPPILVRLQMAAAVFSPARYARSTSWSRISISDSASAIARLYRSAVNDVARRISARVVLP</sequence>
<evidence type="ECO:0000313" key="2">
    <source>
        <dbReference type="EMBL" id="AKH48453.1"/>
    </source>
</evidence>
<reference evidence="2" key="1">
    <citation type="journal article" date="2015" name="Front. Microbiol.">
        <title>Combining genomic sequencing methods to explore viral diversity and reveal potential virus-host interactions.</title>
        <authorList>
            <person name="Chow C.E."/>
            <person name="Winget D.M."/>
            <person name="White R.A.III."/>
            <person name="Hallam S.J."/>
            <person name="Suttle C.A."/>
        </authorList>
    </citation>
    <scope>NUCLEOTIDE SEQUENCE</scope>
    <source>
        <strain evidence="2">Oxic1_8</strain>
    </source>
</reference>
<organism evidence="2">
    <name type="scientific">uncultured marine virus</name>
    <dbReference type="NCBI Taxonomy" id="186617"/>
    <lineage>
        <taxon>Viruses</taxon>
        <taxon>environmental samples</taxon>
    </lineage>
</organism>
<feature type="region of interest" description="Disordered" evidence="1">
    <location>
        <begin position="1"/>
        <end position="23"/>
    </location>
</feature>
<name>A0A0F7LAA6_9VIRU</name>
<accession>A0A0F7LAA6</accession>
<evidence type="ECO:0000256" key="1">
    <source>
        <dbReference type="SAM" id="MobiDB-lite"/>
    </source>
</evidence>
<dbReference type="EMBL" id="KR029603">
    <property type="protein sequence ID" value="AKH48453.1"/>
    <property type="molecule type" value="Genomic_DNA"/>
</dbReference>
<protein>
    <submittedName>
        <fullName evidence="2">Uncharacterized protein</fullName>
    </submittedName>
</protein>
<proteinExistence type="predicted"/>
<reference evidence="2" key="2">
    <citation type="submission" date="2015-03" db="EMBL/GenBank/DDBJ databases">
        <authorList>
            <person name="Chow C.-E.T."/>
            <person name="Winget D.M."/>
            <person name="White R.A.III."/>
            <person name="Hallam S.J."/>
            <person name="Suttle C.A."/>
        </authorList>
    </citation>
    <scope>NUCLEOTIDE SEQUENCE</scope>
    <source>
        <strain evidence="2">Oxic1_8</strain>
    </source>
</reference>